<dbReference type="AlphaFoldDB" id="L9XK13"/>
<reference evidence="1 2" key="1">
    <citation type="journal article" date="2014" name="PLoS Genet.">
        <title>Phylogenetically driven sequencing of extremely halophilic archaea reveals strategies for static and dynamic osmo-response.</title>
        <authorList>
            <person name="Becker E.A."/>
            <person name="Seitzer P.M."/>
            <person name="Tritt A."/>
            <person name="Larsen D."/>
            <person name="Krusor M."/>
            <person name="Yao A.I."/>
            <person name="Wu D."/>
            <person name="Madern D."/>
            <person name="Eisen J.A."/>
            <person name="Darling A.E."/>
            <person name="Facciotti M.T."/>
        </authorList>
    </citation>
    <scope>NUCLEOTIDE SEQUENCE [LARGE SCALE GENOMIC DNA]</scope>
    <source>
        <strain evidence="1 2">JCM 12255</strain>
    </source>
</reference>
<dbReference type="Pfam" id="PF24336">
    <property type="entry name" value="DUF7504"/>
    <property type="match status" value="1"/>
</dbReference>
<evidence type="ECO:0000313" key="2">
    <source>
        <dbReference type="Proteomes" id="UP000011602"/>
    </source>
</evidence>
<gene>
    <name evidence="1" type="ORF">C493_00800</name>
</gene>
<proteinExistence type="predicted"/>
<dbReference type="eggNOG" id="arCOG02452">
    <property type="taxonomic scope" value="Archaea"/>
</dbReference>
<dbReference type="Proteomes" id="UP000011602">
    <property type="component" value="Unassembled WGS sequence"/>
</dbReference>
<dbReference type="EMBL" id="AOHZ01000003">
    <property type="protein sequence ID" value="ELY62109.1"/>
    <property type="molecule type" value="Genomic_DNA"/>
</dbReference>
<protein>
    <submittedName>
        <fullName evidence="1">Uncharacterized protein</fullName>
    </submittedName>
</protein>
<comment type="caution">
    <text evidence="1">The sequence shown here is derived from an EMBL/GenBank/DDBJ whole genome shotgun (WGS) entry which is preliminary data.</text>
</comment>
<keyword evidence="2" id="KW-1185">Reference proteome</keyword>
<sequence>MADKSEGGTVAQADFARTLAALKRRGSNVLLVGPETAEGHGALCHRLLGENVASRYRLLVTDSRTRTVQSCHESSVSCSTHETPTTRTIDYATAGAGATGERSGDHAPLEALGTDIAEAITAFDADADGLEPAQLRVCFDSLVSLLERHAAEPVFRLLHMVTARVSHVRGMGHYHVPVTRDHDAVSLLEPLFDGIVEVRTRDGAYDQRWHLQERETTTEWLPV</sequence>
<dbReference type="InterPro" id="IPR055927">
    <property type="entry name" value="DUF7504"/>
</dbReference>
<organism evidence="1 2">
    <name type="scientific">Natronolimnohabitans innermongolicus JCM 12255</name>
    <dbReference type="NCBI Taxonomy" id="1227499"/>
    <lineage>
        <taxon>Archaea</taxon>
        <taxon>Methanobacteriati</taxon>
        <taxon>Methanobacteriota</taxon>
        <taxon>Stenosarchaea group</taxon>
        <taxon>Halobacteria</taxon>
        <taxon>Halobacteriales</taxon>
        <taxon>Natrialbaceae</taxon>
        <taxon>Natronolimnohabitans</taxon>
    </lineage>
</organism>
<accession>L9XK13</accession>
<dbReference type="PATRIC" id="fig|1227499.3.peg.164"/>
<dbReference type="RefSeq" id="WP_007257474.1">
    <property type="nucleotide sequence ID" value="NZ_AOHZ01000003.1"/>
</dbReference>
<dbReference type="STRING" id="1227499.C493_00800"/>
<name>L9XK13_9EURY</name>
<evidence type="ECO:0000313" key="1">
    <source>
        <dbReference type="EMBL" id="ELY62109.1"/>
    </source>
</evidence>
<dbReference type="OrthoDB" id="252760at2157"/>